<accession>A0A1X0NCA7</accession>
<keyword evidence="3" id="KW-1185">Reference proteome</keyword>
<keyword evidence="1" id="KW-0812">Transmembrane</keyword>
<organism evidence="2 3">
    <name type="scientific">Pseudomonas floridensis</name>
    <dbReference type="NCBI Taxonomy" id="1958950"/>
    <lineage>
        <taxon>Bacteria</taxon>
        <taxon>Pseudomonadati</taxon>
        <taxon>Pseudomonadota</taxon>
        <taxon>Gammaproteobacteria</taxon>
        <taxon>Pseudomonadales</taxon>
        <taxon>Pseudomonadaceae</taxon>
        <taxon>Pseudomonas</taxon>
    </lineage>
</organism>
<gene>
    <name evidence="2" type="ORF">BZK31_00410</name>
</gene>
<evidence type="ECO:0000313" key="3">
    <source>
        <dbReference type="Proteomes" id="UP000192815"/>
    </source>
</evidence>
<dbReference type="RefSeq" id="WP_083180768.1">
    <property type="nucleotide sequence ID" value="NZ_CBCRZR010000002.1"/>
</dbReference>
<name>A0A1X0NCA7_9PSED</name>
<dbReference type="EMBL" id="MUIO01000002">
    <property type="protein sequence ID" value="ORC62142.1"/>
    <property type="molecule type" value="Genomic_DNA"/>
</dbReference>
<comment type="caution">
    <text evidence="2">The sequence shown here is derived from an EMBL/GenBank/DDBJ whole genome shotgun (WGS) entry which is preliminary data.</text>
</comment>
<protein>
    <submittedName>
        <fullName evidence="2">Uncharacterized protein</fullName>
    </submittedName>
</protein>
<feature type="transmembrane region" description="Helical" evidence="1">
    <location>
        <begin position="6"/>
        <end position="28"/>
    </location>
</feature>
<proteinExistence type="predicted"/>
<evidence type="ECO:0000313" key="2">
    <source>
        <dbReference type="EMBL" id="ORC62142.1"/>
    </source>
</evidence>
<sequence length="49" mass="5690">MFAHEGLALTSIFIVFLLGAIAMIIHPLHALKNRLKQRKLVREREQNNH</sequence>
<evidence type="ECO:0000256" key="1">
    <source>
        <dbReference type="SAM" id="Phobius"/>
    </source>
</evidence>
<keyword evidence="1" id="KW-0472">Membrane</keyword>
<dbReference type="Proteomes" id="UP000192815">
    <property type="component" value="Unassembled WGS sequence"/>
</dbReference>
<keyword evidence="1" id="KW-1133">Transmembrane helix</keyword>
<reference evidence="3" key="1">
    <citation type="submission" date="2017-02" db="EMBL/GenBank/DDBJ databases">
        <title>Pseudomonas floridae sp. nov., a novel pathogenic bacterial species isolated from tomato.</title>
        <authorList>
            <person name="Timilsina S."/>
            <person name="Vallad G.E."/>
            <person name="Jones J.B."/>
        </authorList>
    </citation>
    <scope>NUCLEOTIDE SEQUENCE [LARGE SCALE GENOMIC DNA]</scope>
    <source>
        <strain evidence="3">GEV388</strain>
    </source>
</reference>
<dbReference type="AlphaFoldDB" id="A0A1X0NCA7"/>